<evidence type="ECO:0000256" key="1">
    <source>
        <dbReference type="ARBA" id="ARBA00001936"/>
    </source>
</evidence>
<dbReference type="EMBL" id="JH000012">
    <property type="protein sequence ID" value="EGV96360.1"/>
    <property type="molecule type" value="Genomic_DNA"/>
</dbReference>
<feature type="coiled-coil region" evidence="33">
    <location>
        <begin position="73"/>
        <end position="103"/>
    </location>
</feature>
<dbReference type="CDD" id="cd13250">
    <property type="entry name" value="PH_ACAP"/>
    <property type="match status" value="1"/>
</dbReference>
<comment type="function">
    <text evidence="28">Alpha-1,3-xylosyltransferase, which elongates the O-linked xylose-glucose disaccharide attached to EGF-like repeats in the extracellular domain of target proteins by catalyzing the addition of the second xylose. Known targets include Notch proteins and coagulation factors, such as F9.</text>
</comment>
<comment type="subcellular location">
    <subcellularLocation>
        <location evidence="3">Cell membrane</location>
    </subcellularLocation>
    <subcellularLocation>
        <location evidence="5">Endoplasmic reticulum membrane</location>
        <topology evidence="5">Single-pass type II membrane protein</topology>
    </subcellularLocation>
    <subcellularLocation>
        <location evidence="4 32">Endosome membrane</location>
        <topology evidence="4 32">Peripheral membrane protein</topology>
    </subcellularLocation>
</comment>
<evidence type="ECO:0000256" key="21">
    <source>
        <dbReference type="ARBA" id="ARBA00023043"/>
    </source>
</evidence>
<feature type="domain" description="PH" evidence="35">
    <location>
        <begin position="207"/>
        <end position="302"/>
    </location>
</feature>
<dbReference type="SUPFAM" id="SSF53448">
    <property type="entry name" value="Nucleotide-diphospho-sugar transferases"/>
    <property type="match status" value="1"/>
</dbReference>
<dbReference type="GO" id="GO:0008270">
    <property type="term" value="F:zinc ion binding"/>
    <property type="evidence" value="ECO:0007669"/>
    <property type="project" value="UniProtKB-KW"/>
</dbReference>
<comment type="domain">
    <text evidence="32">The BAR domain mediates homodimerization, it can neither bind membrane nor impart curvature, but instead requires the neighboring PH domain to achieve these functions.</text>
</comment>
<keyword evidence="20" id="KW-1133">Transmembrane helix</keyword>
<dbReference type="SUPFAM" id="SSF50729">
    <property type="entry name" value="PH domain-like"/>
    <property type="match status" value="1"/>
</dbReference>
<dbReference type="GO" id="GO:0005886">
    <property type="term" value="C:plasma membrane"/>
    <property type="evidence" value="ECO:0007669"/>
    <property type="project" value="UniProtKB-SubCell"/>
</dbReference>
<dbReference type="GO" id="GO:0005789">
    <property type="term" value="C:endoplasmic reticulum membrane"/>
    <property type="evidence" value="ECO:0007669"/>
    <property type="project" value="UniProtKB-SubCell"/>
</dbReference>
<feature type="compositionally biased region" description="Polar residues" evidence="34">
    <location>
        <begin position="320"/>
        <end position="329"/>
    </location>
</feature>
<comment type="function">
    <text evidence="32">GTPase-activating protein for the ADP ribosylation factor family.</text>
</comment>
<comment type="subunit">
    <text evidence="30">Interacts with RAB35 (GTP-bound form); the interaction is direct and probably recruits ACAP2 to membranes. Interacts with MICALL1; the interaction is indirect through RAB35.</text>
</comment>
<accession>G3GSJ5</accession>
<evidence type="ECO:0000256" key="20">
    <source>
        <dbReference type="ARBA" id="ARBA00022989"/>
    </source>
</evidence>
<gene>
    <name evidence="37" type="ORF">I79_000610</name>
</gene>
<evidence type="ECO:0000313" key="38">
    <source>
        <dbReference type="Proteomes" id="UP000001075"/>
    </source>
</evidence>
<evidence type="ECO:0000256" key="4">
    <source>
        <dbReference type="ARBA" id="ARBA00004481"/>
    </source>
</evidence>
<dbReference type="GO" id="GO:0030145">
    <property type="term" value="F:manganese ion binding"/>
    <property type="evidence" value="ECO:0007669"/>
    <property type="project" value="UniProtKB-ARBA"/>
</dbReference>
<name>G3GSJ5_CRIGR</name>
<evidence type="ECO:0000256" key="32">
    <source>
        <dbReference type="RuleBase" id="RU369028"/>
    </source>
</evidence>
<feature type="region of interest" description="Disordered" evidence="34">
    <location>
        <begin position="491"/>
        <end position="513"/>
    </location>
</feature>
<evidence type="ECO:0000256" key="31">
    <source>
        <dbReference type="PROSITE-ProRule" id="PRU00288"/>
    </source>
</evidence>
<dbReference type="CDD" id="cd08851">
    <property type="entry name" value="ArfGap_ACAP2"/>
    <property type="match status" value="1"/>
</dbReference>
<evidence type="ECO:0000256" key="11">
    <source>
        <dbReference type="ARBA" id="ARBA00022692"/>
    </source>
</evidence>
<evidence type="ECO:0000256" key="12">
    <source>
        <dbReference type="ARBA" id="ARBA00022723"/>
    </source>
</evidence>
<dbReference type="Gene3D" id="2.30.29.30">
    <property type="entry name" value="Pleckstrin-homology domain (PH domain)/Phosphotyrosine-binding domain (PTB)"/>
    <property type="match status" value="1"/>
</dbReference>
<evidence type="ECO:0000256" key="16">
    <source>
        <dbReference type="ARBA" id="ARBA00022824"/>
    </source>
</evidence>
<dbReference type="Pfam" id="PF01501">
    <property type="entry name" value="Glyco_transf_8"/>
    <property type="match status" value="1"/>
</dbReference>
<dbReference type="PRINTS" id="PR00405">
    <property type="entry name" value="REVINTRACTNG"/>
</dbReference>
<comment type="function">
    <text evidence="27">GTPase-activating protein (GAP) for ADP ribosylation factor 6 (ARF6). Doesn't show GAP activity for RAB35.</text>
</comment>
<dbReference type="InterPro" id="IPR037278">
    <property type="entry name" value="ARFGAP/RecO"/>
</dbReference>
<evidence type="ECO:0000256" key="22">
    <source>
        <dbReference type="ARBA" id="ARBA00023054"/>
    </source>
</evidence>
<keyword evidence="19" id="KW-0735">Signal-anchor</keyword>
<evidence type="ECO:0000256" key="6">
    <source>
        <dbReference type="ARBA" id="ARBA00006351"/>
    </source>
</evidence>
<organism evidence="37 38">
    <name type="scientific">Cricetulus griseus</name>
    <name type="common">Chinese hamster</name>
    <name type="synonym">Cricetulus barabensis griseus</name>
    <dbReference type="NCBI Taxonomy" id="10029"/>
    <lineage>
        <taxon>Eukaryota</taxon>
        <taxon>Metazoa</taxon>
        <taxon>Chordata</taxon>
        <taxon>Craniata</taxon>
        <taxon>Vertebrata</taxon>
        <taxon>Euteleostomi</taxon>
        <taxon>Mammalia</taxon>
        <taxon>Eutheria</taxon>
        <taxon>Euarchontoglires</taxon>
        <taxon>Glires</taxon>
        <taxon>Rodentia</taxon>
        <taxon>Myomorpha</taxon>
        <taxon>Muroidea</taxon>
        <taxon>Cricetidae</taxon>
        <taxon>Cricetinae</taxon>
        <taxon>Cricetulus</taxon>
    </lineage>
</organism>
<dbReference type="Gene3D" id="3.90.550.10">
    <property type="entry name" value="Spore Coat Polysaccharide Biosynthesis Protein SpsA, Chain A"/>
    <property type="match status" value="1"/>
</dbReference>
<dbReference type="FunFam" id="1.20.1270.60:FF:000025">
    <property type="entry name" value="arf-GAP with coiled-coil, ANK repeat and PH domain-containing protein 2"/>
    <property type="match status" value="1"/>
</dbReference>
<dbReference type="SUPFAM" id="SSF48403">
    <property type="entry name" value="Ankyrin repeat"/>
    <property type="match status" value="1"/>
</dbReference>
<dbReference type="InterPro" id="IPR001164">
    <property type="entry name" value="ArfGAP_dom"/>
</dbReference>
<dbReference type="InParanoid" id="G3GSJ5"/>
<dbReference type="GO" id="GO:0010008">
    <property type="term" value="C:endosome membrane"/>
    <property type="evidence" value="ECO:0007669"/>
    <property type="project" value="UniProtKB-SubCell"/>
</dbReference>
<keyword evidence="15 31" id="KW-0863">Zinc-finger</keyword>
<evidence type="ECO:0000256" key="34">
    <source>
        <dbReference type="SAM" id="MobiDB-lite"/>
    </source>
</evidence>
<keyword evidence="24" id="KW-1015">Disulfide bond</keyword>
<keyword evidence="22 33" id="KW-0175">Coiled coil</keyword>
<keyword evidence="11" id="KW-0812">Transmembrane</keyword>
<comment type="cofactor">
    <cofactor evidence="1">
        <name>Mn(2+)</name>
        <dbReference type="ChEBI" id="CHEBI:29035"/>
    </cofactor>
</comment>
<reference evidence="38" key="1">
    <citation type="journal article" date="2011" name="Nat. Biotechnol.">
        <title>The genomic sequence of the Chinese hamster ovary (CHO)-K1 cell line.</title>
        <authorList>
            <person name="Xu X."/>
            <person name="Nagarajan H."/>
            <person name="Lewis N.E."/>
            <person name="Pan S."/>
            <person name="Cai Z."/>
            <person name="Liu X."/>
            <person name="Chen W."/>
            <person name="Xie M."/>
            <person name="Wang W."/>
            <person name="Hammond S."/>
            <person name="Andersen M.R."/>
            <person name="Neff N."/>
            <person name="Passarelli B."/>
            <person name="Koh W."/>
            <person name="Fan H.C."/>
            <person name="Wang J."/>
            <person name="Gui Y."/>
            <person name="Lee K.H."/>
            <person name="Betenbaugh M.J."/>
            <person name="Quake S.R."/>
            <person name="Famili I."/>
            <person name="Palsson B.O."/>
            <person name="Wang J."/>
        </authorList>
    </citation>
    <scope>NUCLEOTIDE SEQUENCE [LARGE SCALE GENOMIC DNA]</scope>
    <source>
        <strain evidence="38">CHO K1 cell line</strain>
    </source>
</reference>
<dbReference type="InterPro" id="IPR029044">
    <property type="entry name" value="Nucleotide-diphossugar_trans"/>
</dbReference>
<dbReference type="STRING" id="10029.G3GSJ5"/>
<proteinExistence type="inferred from homology"/>
<keyword evidence="12 32" id="KW-0479">Metal-binding</keyword>
<evidence type="ECO:0000256" key="30">
    <source>
        <dbReference type="ARBA" id="ARBA00063034"/>
    </source>
</evidence>
<dbReference type="SMART" id="SM00105">
    <property type="entry name" value="ArfGap"/>
    <property type="match status" value="1"/>
</dbReference>
<dbReference type="InterPro" id="IPR002495">
    <property type="entry name" value="Glyco_trans_8"/>
</dbReference>
<dbReference type="InterPro" id="IPR011993">
    <property type="entry name" value="PH-like_dom_sf"/>
</dbReference>
<dbReference type="PaxDb" id="10029-XP_007611900.1"/>
<keyword evidence="13 32" id="KW-0677">Repeat</keyword>
<comment type="activity regulation">
    <text evidence="32">GAP activity stimulated by phosphatidylinositol 4,5-bisphosphate (PIP2) and phosphatidic acid.</text>
</comment>
<evidence type="ECO:0000256" key="27">
    <source>
        <dbReference type="ARBA" id="ARBA00054669"/>
    </source>
</evidence>
<dbReference type="InterPro" id="IPR027267">
    <property type="entry name" value="AH/BAR_dom_sf"/>
</dbReference>
<evidence type="ECO:0000256" key="3">
    <source>
        <dbReference type="ARBA" id="ARBA00004236"/>
    </source>
</evidence>
<dbReference type="GO" id="GO:0140560">
    <property type="term" value="F:xylosyl alpha-1,3-xylosyltransferase activity"/>
    <property type="evidence" value="ECO:0007669"/>
    <property type="project" value="UniProtKB-EC"/>
</dbReference>
<feature type="coiled-coil region" evidence="33">
    <location>
        <begin position="158"/>
        <end position="189"/>
    </location>
</feature>
<dbReference type="Pfam" id="PF01412">
    <property type="entry name" value="ArfGap"/>
    <property type="match status" value="1"/>
</dbReference>
<evidence type="ECO:0000256" key="24">
    <source>
        <dbReference type="ARBA" id="ARBA00023157"/>
    </source>
</evidence>
<dbReference type="Pfam" id="PF00169">
    <property type="entry name" value="PH"/>
    <property type="match status" value="1"/>
</dbReference>
<evidence type="ECO:0000259" key="35">
    <source>
        <dbReference type="PROSITE" id="PS50003"/>
    </source>
</evidence>
<keyword evidence="8" id="KW-1003">Cell membrane</keyword>
<evidence type="ECO:0000256" key="2">
    <source>
        <dbReference type="ARBA" id="ARBA00001946"/>
    </source>
</evidence>
<dbReference type="SUPFAM" id="SSF57863">
    <property type="entry name" value="ArfGap/RecO-like zinc finger"/>
    <property type="match status" value="1"/>
</dbReference>
<dbReference type="FunCoup" id="G3GSJ5">
    <property type="interactions" value="2263"/>
</dbReference>
<evidence type="ECO:0000256" key="29">
    <source>
        <dbReference type="ARBA" id="ARBA00062029"/>
    </source>
</evidence>
<dbReference type="FunFam" id="2.30.29.30:FF:000026">
    <property type="entry name" value="Arf-GAP with coiled-coil, ANK repeat and PH domain-containing protein 2"/>
    <property type="match status" value="1"/>
</dbReference>
<evidence type="ECO:0000256" key="14">
    <source>
        <dbReference type="ARBA" id="ARBA00022753"/>
    </source>
</evidence>
<evidence type="ECO:0000256" key="19">
    <source>
        <dbReference type="ARBA" id="ARBA00022968"/>
    </source>
</evidence>
<comment type="similarity">
    <text evidence="6">Belongs to the glycosyltransferase 8 family.</text>
</comment>
<dbReference type="FunFam" id="1.10.220.150:FF:000007">
    <property type="entry name" value="Arf-GAP with coiled-coil, ANK repeat and PH domain-containing protein 2"/>
    <property type="match status" value="1"/>
</dbReference>
<dbReference type="InterPro" id="IPR001849">
    <property type="entry name" value="PH_domain"/>
</dbReference>
<evidence type="ECO:0000256" key="10">
    <source>
        <dbReference type="ARBA" id="ARBA00022679"/>
    </source>
</evidence>
<dbReference type="Pfam" id="PF16746">
    <property type="entry name" value="BAR_3"/>
    <property type="match status" value="1"/>
</dbReference>
<dbReference type="InterPro" id="IPR045258">
    <property type="entry name" value="ACAP1/2/3-like"/>
</dbReference>
<dbReference type="InterPro" id="IPR004148">
    <property type="entry name" value="BAR_dom"/>
</dbReference>
<keyword evidence="10" id="KW-0808">Transferase</keyword>
<dbReference type="GO" id="GO:0005096">
    <property type="term" value="F:GTPase activator activity"/>
    <property type="evidence" value="ECO:0007669"/>
    <property type="project" value="UniProtKB-KW"/>
</dbReference>
<comment type="cofactor">
    <cofactor evidence="2">
        <name>Mg(2+)</name>
        <dbReference type="ChEBI" id="CHEBI:18420"/>
    </cofactor>
</comment>
<dbReference type="PROSITE" id="PS50003">
    <property type="entry name" value="PH_DOMAIN"/>
    <property type="match status" value="1"/>
</dbReference>
<evidence type="ECO:0000256" key="25">
    <source>
        <dbReference type="ARBA" id="ARBA00023211"/>
    </source>
</evidence>
<dbReference type="eggNOG" id="KOG3765">
    <property type="taxonomic scope" value="Eukaryota"/>
</dbReference>
<feature type="region of interest" description="Disordered" evidence="34">
    <location>
        <begin position="312"/>
        <end position="332"/>
    </location>
</feature>
<dbReference type="InterPro" id="IPR036770">
    <property type="entry name" value="Ankyrin_rpt-contain_sf"/>
</dbReference>
<feature type="compositionally biased region" description="Polar residues" evidence="34">
    <location>
        <begin position="491"/>
        <end position="502"/>
    </location>
</feature>
<evidence type="ECO:0000256" key="9">
    <source>
        <dbReference type="ARBA" id="ARBA00022676"/>
    </source>
</evidence>
<evidence type="ECO:0000256" key="15">
    <source>
        <dbReference type="ARBA" id="ARBA00022771"/>
    </source>
</evidence>
<evidence type="ECO:0000256" key="26">
    <source>
        <dbReference type="ARBA" id="ARBA00052464"/>
    </source>
</evidence>
<evidence type="ECO:0000256" key="18">
    <source>
        <dbReference type="ARBA" id="ARBA00022842"/>
    </source>
</evidence>
<dbReference type="Gene3D" id="1.10.220.150">
    <property type="entry name" value="Arf GTPase activating protein"/>
    <property type="match status" value="1"/>
</dbReference>
<dbReference type="FunFam" id="3.90.550.10:FF:000098">
    <property type="entry name" value="xyloside xylosyltransferase 1"/>
    <property type="match status" value="1"/>
</dbReference>
<dbReference type="PROSITE" id="PS50115">
    <property type="entry name" value="ARFGAP"/>
    <property type="match status" value="1"/>
</dbReference>
<dbReference type="AlphaFoldDB" id="G3GSJ5"/>
<keyword evidence="14 32" id="KW-0967">Endosome</keyword>
<evidence type="ECO:0000256" key="33">
    <source>
        <dbReference type="SAM" id="Coils"/>
    </source>
</evidence>
<evidence type="ECO:0000256" key="23">
    <source>
        <dbReference type="ARBA" id="ARBA00023136"/>
    </source>
</evidence>
<evidence type="ECO:0000313" key="37">
    <source>
        <dbReference type="EMBL" id="EGV96360.1"/>
    </source>
</evidence>
<keyword evidence="18" id="KW-0460">Magnesium</keyword>
<keyword evidence="7 32" id="KW-0343">GTPase activation</keyword>
<sequence>MIDTGKAFCFANKQFMNGIRDLAQYSSNDAVVETSLTKFSDSLQEMINFHTILFDQTQRSIKAQLQNFVKEDLRKFKDAKKQFEKVSEEKENALVKNAQVQRNKQHEVEEATNILTATRKCFRHIALDYVLQMLSFMYAHLAFFHQGYDLFSELGPYMKDLGAQLDRLVVDAAKEKREMEQKHSTIQQKDFSSDDSKLEYNVDAANGIVMEGYLFKRASNAFKTWNRRWFSIQNNQLVYQKKFKDSPTVVVEDLRLCTVKHCEDIERRFCFEVVSPTKSCMLQADSEKLRQAWIKAVQTSIATAYREKGDESEKLDKKSSPSTGSLDSGNESKEKLLKGESALQRVQCIPGNSSCCDCGLADPRWASINLGITLCIECSGIHRSLGVHFSKVRSLTLDTWEPELLKLMCELGNDVINRVYEAKLEKMGIKKPQPGQRQEKEAYIRAKYVERKFVDKYSVLSSPSEQEKRVSSKSCEERRLSQVRVSVHTTVKSNDSGIQQGSDDGRESLPSTVSANSLYEPGLQLYRASYEKNLPKMAEALAHGADVNWANSDENQATALIQAVLGVCLFLKRGANQHATDEEGKDPLSIAVEAANADIVTFEEASREVAKALLRELLPPAAGFKCKVIFHDVAVLTDKLFPIVEAMQKHFSAGSGTYYSDSIFFLSVAMHQILPKEILRIIQLDLDLKYKTNIRELFEEFDNFLPGAVIGIAREMQPVYRHTFWQFRHENPKTRVGDPPPEGLPGFNSGVMLLNLEAMRQSPLYSHLLEPARVQQLADKYHFRGHLGDQDFFTMIGMEHPELFHVLDCTWNRQLCTWWRDHGYSDVFQAYFHCEGHVKIYHGNCNTPIPED</sequence>
<dbReference type="InterPro" id="IPR038508">
    <property type="entry name" value="ArfGAP_dom_sf"/>
</dbReference>
<dbReference type="SUPFAM" id="SSF103657">
    <property type="entry name" value="BAR/IMD domain-like"/>
    <property type="match status" value="1"/>
</dbReference>
<keyword evidence="23" id="KW-0472">Membrane</keyword>
<evidence type="ECO:0000256" key="28">
    <source>
        <dbReference type="ARBA" id="ARBA00059430"/>
    </source>
</evidence>
<keyword evidence="21 32" id="KW-0040">ANK repeat</keyword>
<dbReference type="Gene3D" id="1.20.1270.60">
    <property type="entry name" value="Arfaptin homology (AH) domain/BAR domain"/>
    <property type="match status" value="1"/>
</dbReference>
<dbReference type="Gene3D" id="1.25.40.20">
    <property type="entry name" value="Ankyrin repeat-containing domain"/>
    <property type="match status" value="1"/>
</dbReference>
<dbReference type="PANTHER" id="PTHR23180">
    <property type="entry name" value="CENTAURIN/ARF"/>
    <property type="match status" value="1"/>
</dbReference>
<comment type="catalytic activity">
    <reaction evidence="26">
        <text>3-O-[alpha-D-xylosyl-(1-&gt;3)-beta-D-glucosyl]-L-seryl-[EGF-like domain protein] + UDP-alpha-D-xylose = 3-O-[alpha-D-xylosyl-(1-&gt;3)-alpha-D-xylosyl-(1-&gt;3)-beta-D-glucosyl]-L-seryl-[EGF-like domain protein] + UDP + H(+)</text>
        <dbReference type="Rhea" id="RHEA:22820"/>
        <dbReference type="Rhea" id="RHEA-COMP:14611"/>
        <dbReference type="Rhea" id="RHEA-COMP:14619"/>
        <dbReference type="ChEBI" id="CHEBI:15378"/>
        <dbReference type="ChEBI" id="CHEBI:57632"/>
        <dbReference type="ChEBI" id="CHEBI:58223"/>
        <dbReference type="ChEBI" id="CHEBI:140575"/>
        <dbReference type="ChEBI" id="CHEBI:140599"/>
        <dbReference type="EC" id="2.4.2.62"/>
    </reaction>
</comment>
<evidence type="ECO:0000259" key="36">
    <source>
        <dbReference type="PROSITE" id="PS50115"/>
    </source>
</evidence>
<evidence type="ECO:0000256" key="5">
    <source>
        <dbReference type="ARBA" id="ARBA00004648"/>
    </source>
</evidence>
<keyword evidence="25" id="KW-0464">Manganese</keyword>
<evidence type="ECO:0000256" key="13">
    <source>
        <dbReference type="ARBA" id="ARBA00022737"/>
    </source>
</evidence>
<evidence type="ECO:0000256" key="7">
    <source>
        <dbReference type="ARBA" id="ARBA00022468"/>
    </source>
</evidence>
<evidence type="ECO:0000256" key="8">
    <source>
        <dbReference type="ARBA" id="ARBA00022475"/>
    </source>
</evidence>
<dbReference type="SMART" id="SM00233">
    <property type="entry name" value="PH"/>
    <property type="match status" value="1"/>
</dbReference>
<dbReference type="GO" id="GO:0016266">
    <property type="term" value="P:protein O-linked glycosylation via N-acetyl-galactosamine"/>
    <property type="evidence" value="ECO:0007669"/>
    <property type="project" value="UniProtKB-ARBA"/>
</dbReference>
<keyword evidence="17 32" id="KW-0862">Zinc</keyword>
<comment type="domain">
    <text evidence="32">PH domain binds phospholipids including phosphatidic acid, phosphatidylinositol 3-phosphate, phosphatidylinositol 3,5-bisphosphate (PIP2) and phosphatidylinositol 3,4,5-trisphosphate (PIP3). May mediate protein binding to PIP2 or PIP3 containing membranes.</text>
</comment>
<keyword evidence="16" id="KW-0256">Endoplasmic reticulum</keyword>
<protein>
    <recommendedName>
        <fullName evidence="32">Arf-GAP with coiled-coil, ANK repeat and PH domain-containing protein</fullName>
        <shortName evidence="32">Cnt-b</shortName>
    </recommendedName>
    <alternativeName>
        <fullName evidence="32">Centaurin-beta</fullName>
    </alternativeName>
</protein>
<dbReference type="Proteomes" id="UP000001075">
    <property type="component" value="Unassembled WGS sequence"/>
</dbReference>
<comment type="subunit">
    <text evidence="29">Homodimer. Dimer formation may be essential for the retention in endoplasmic reticulum.</text>
</comment>
<feature type="domain" description="Arf-GAP" evidence="36">
    <location>
        <begin position="340"/>
        <end position="466"/>
    </location>
</feature>
<evidence type="ECO:0000256" key="17">
    <source>
        <dbReference type="ARBA" id="ARBA00022833"/>
    </source>
</evidence>
<dbReference type="PANTHER" id="PTHR23180:SF241">
    <property type="entry name" value="ARF-GAP WITH COILED-COIL, ANK REPEAT AND PH DOMAIN-CONTAINING PROTEIN 2"/>
    <property type="match status" value="1"/>
</dbReference>
<keyword evidence="9" id="KW-0328">Glycosyltransferase</keyword>